<keyword evidence="11" id="KW-1185">Reference proteome</keyword>
<dbReference type="Pfam" id="PF06456">
    <property type="entry name" value="Arfaptin"/>
    <property type="match status" value="1"/>
</dbReference>
<dbReference type="CDD" id="cd07660">
    <property type="entry name" value="BAR_Arfaptin"/>
    <property type="match status" value="1"/>
</dbReference>
<comment type="subcellular location">
    <subcellularLocation>
        <location evidence="1">Golgi apparatus membrane</location>
    </subcellularLocation>
    <subcellularLocation>
        <location evidence="2">Golgi apparatus</location>
        <location evidence="2">trans-Golgi network</location>
    </subcellularLocation>
</comment>
<dbReference type="CTD" id="8232082"/>
<dbReference type="OrthoDB" id="9994780at2759"/>
<evidence type="ECO:0000313" key="9">
    <source>
        <dbReference type="EMBL" id="EEB15244.1"/>
    </source>
</evidence>
<dbReference type="STRING" id="121224.E0VPD8"/>
<gene>
    <name evidence="10" type="primary">8232082</name>
    <name evidence="9" type="ORF">Phum_PHUM357560</name>
</gene>
<keyword evidence="3" id="KW-0597">Phosphoprotein</keyword>
<dbReference type="RefSeq" id="XP_002427982.1">
    <property type="nucleotide sequence ID" value="XM_002427937.1"/>
</dbReference>
<keyword evidence="5" id="KW-0472">Membrane</keyword>
<reference evidence="9" key="2">
    <citation type="submission" date="2007-04" db="EMBL/GenBank/DDBJ databases">
        <title>The genome of the human body louse.</title>
        <authorList>
            <consortium name="The Human Body Louse Genome Consortium"/>
            <person name="Kirkness E."/>
            <person name="Walenz B."/>
            <person name="Hass B."/>
            <person name="Bruggner R."/>
            <person name="Strausberg R."/>
        </authorList>
    </citation>
    <scope>NUCLEOTIDE SEQUENCE</scope>
    <source>
        <strain evidence="9">USDA</strain>
    </source>
</reference>
<keyword evidence="6" id="KW-0175">Coiled coil</keyword>
<dbReference type="OMA" id="AFTSHFY"/>
<dbReference type="eggNOG" id="KOG3876">
    <property type="taxonomic scope" value="Eukaryota"/>
</dbReference>
<dbReference type="SMART" id="SM01015">
    <property type="entry name" value="Arfaptin"/>
    <property type="match status" value="1"/>
</dbReference>
<dbReference type="GO" id="GO:0019904">
    <property type="term" value="F:protein domain specific binding"/>
    <property type="evidence" value="ECO:0007669"/>
    <property type="project" value="InterPro"/>
</dbReference>
<dbReference type="PANTHER" id="PTHR12141">
    <property type="entry name" value="ARFAPTIN-RELATED"/>
    <property type="match status" value="1"/>
</dbReference>
<dbReference type="InterPro" id="IPR027267">
    <property type="entry name" value="AH/BAR_dom_sf"/>
</dbReference>
<dbReference type="InterPro" id="IPR030798">
    <property type="entry name" value="Arfaptin_fam"/>
</dbReference>
<dbReference type="FunFam" id="1.20.1270.60:FF:000003">
    <property type="entry name" value="arfaptin-2 isoform X1"/>
    <property type="match status" value="1"/>
</dbReference>
<keyword evidence="4" id="KW-0333">Golgi apparatus</keyword>
<dbReference type="InParanoid" id="E0VPD8"/>
<dbReference type="PANTHER" id="PTHR12141:SF5">
    <property type="entry name" value="ARFAPTIN"/>
    <property type="match status" value="1"/>
</dbReference>
<dbReference type="FunCoup" id="E0VPD8">
    <property type="interactions" value="884"/>
</dbReference>
<evidence type="ECO:0000256" key="2">
    <source>
        <dbReference type="ARBA" id="ARBA00004601"/>
    </source>
</evidence>
<dbReference type="PROSITE" id="PS50870">
    <property type="entry name" value="AH"/>
    <property type="match status" value="1"/>
</dbReference>
<dbReference type="EMBL" id="DS235363">
    <property type="protein sequence ID" value="EEB15244.1"/>
    <property type="molecule type" value="Genomic_DNA"/>
</dbReference>
<feature type="domain" description="AH" evidence="8">
    <location>
        <begin position="104"/>
        <end position="304"/>
    </location>
</feature>
<feature type="compositionally biased region" description="Basic and acidic residues" evidence="7">
    <location>
        <begin position="10"/>
        <end position="33"/>
    </location>
</feature>
<dbReference type="GeneID" id="8232082"/>
<reference evidence="10" key="3">
    <citation type="submission" date="2020-05" db="UniProtKB">
        <authorList>
            <consortium name="EnsemblMetazoa"/>
        </authorList>
    </citation>
    <scope>IDENTIFICATION</scope>
    <source>
        <strain evidence="10">USDA</strain>
    </source>
</reference>
<proteinExistence type="predicted"/>
<reference evidence="9" key="1">
    <citation type="submission" date="2007-04" db="EMBL/GenBank/DDBJ databases">
        <title>Annotation of Pediculus humanus corporis strain USDA.</title>
        <authorList>
            <person name="Kirkness E."/>
            <person name="Hannick L."/>
            <person name="Hass B."/>
            <person name="Bruggner R."/>
            <person name="Lawson D."/>
            <person name="Bidwell S."/>
            <person name="Joardar V."/>
            <person name="Caler E."/>
            <person name="Walenz B."/>
            <person name="Inman J."/>
            <person name="Schobel S."/>
            <person name="Galinsky K."/>
            <person name="Amedeo P."/>
            <person name="Strausberg R."/>
        </authorList>
    </citation>
    <scope>NUCLEOTIDE SEQUENCE</scope>
    <source>
        <strain evidence="9">USDA</strain>
    </source>
</reference>
<accession>E0VPD8</accession>
<dbReference type="GO" id="GO:0032588">
    <property type="term" value="C:trans-Golgi network membrane"/>
    <property type="evidence" value="ECO:0007669"/>
    <property type="project" value="UniProtKB-ARBA"/>
</dbReference>
<dbReference type="Proteomes" id="UP000009046">
    <property type="component" value="Unassembled WGS sequence"/>
</dbReference>
<evidence type="ECO:0000256" key="6">
    <source>
        <dbReference type="SAM" id="Coils"/>
    </source>
</evidence>
<dbReference type="GO" id="GO:0000139">
    <property type="term" value="C:Golgi membrane"/>
    <property type="evidence" value="ECO:0007669"/>
    <property type="project" value="UniProtKB-SubCell"/>
</dbReference>
<evidence type="ECO:0000313" key="10">
    <source>
        <dbReference type="EnsemblMetazoa" id="PHUM357560-PA"/>
    </source>
</evidence>
<dbReference type="GO" id="GO:0070273">
    <property type="term" value="F:phosphatidylinositol-4-phosphate binding"/>
    <property type="evidence" value="ECO:0007669"/>
    <property type="project" value="UniProtKB-ARBA"/>
</dbReference>
<dbReference type="GO" id="GO:0005829">
    <property type="term" value="C:cytosol"/>
    <property type="evidence" value="ECO:0007669"/>
    <property type="project" value="UniProtKB-ARBA"/>
</dbReference>
<evidence type="ECO:0000313" key="11">
    <source>
        <dbReference type="Proteomes" id="UP000009046"/>
    </source>
</evidence>
<evidence type="ECO:0000256" key="1">
    <source>
        <dbReference type="ARBA" id="ARBA00004394"/>
    </source>
</evidence>
<evidence type="ECO:0000256" key="7">
    <source>
        <dbReference type="SAM" id="MobiDB-lite"/>
    </source>
</evidence>
<dbReference type="GO" id="GO:0034315">
    <property type="term" value="P:regulation of Arp2/3 complex-mediated actin nucleation"/>
    <property type="evidence" value="ECO:0007669"/>
    <property type="project" value="TreeGrafter"/>
</dbReference>
<sequence>MSHAAVKQEQVGERNIHEILSESSPGEKKNFDRNNLKYISHPTSLSLSANDSSVLTPFEAPSQNGDPCAKTPPSKIDTIKSWSISTYKCTKQLMYEKLGKSSRTVDTELENHIESLRDTQRKYLNLLRLSRALTSHFYQVVQIQHGLGEAFSDLAHKSPELQEEFLYNSETQKSLTKNGETLINALNFFISSVNTLCTKTIEDTLLTIRQYESARIEYDAYRTDLEAMSQAPKTDSSTTKILEAQQSFQQQKDNFEKLRSDVSIKIKFLDENRIKVMHKQLLLFHNAISAYFSGNQQALEATLKQFNIRVKSPNSTIPSWLEQ</sequence>
<dbReference type="HOGENOM" id="CLU_047975_3_0_1"/>
<evidence type="ECO:0000256" key="4">
    <source>
        <dbReference type="ARBA" id="ARBA00023034"/>
    </source>
</evidence>
<dbReference type="Gene3D" id="1.20.1270.60">
    <property type="entry name" value="Arfaptin homology (AH) domain/BAR domain"/>
    <property type="match status" value="1"/>
</dbReference>
<dbReference type="GO" id="GO:0006886">
    <property type="term" value="P:intracellular protein transport"/>
    <property type="evidence" value="ECO:0007669"/>
    <property type="project" value="TreeGrafter"/>
</dbReference>
<protein>
    <submittedName>
        <fullName evidence="9 10">Arfaptin-2, putative</fullName>
    </submittedName>
</protein>
<dbReference type="AlphaFoldDB" id="E0VPD8"/>
<name>E0VPD8_PEDHC</name>
<dbReference type="EnsemblMetazoa" id="PHUM357560-RA">
    <property type="protein sequence ID" value="PHUM357560-PA"/>
    <property type="gene ID" value="PHUM357560"/>
</dbReference>
<evidence type="ECO:0000256" key="5">
    <source>
        <dbReference type="ARBA" id="ARBA00023136"/>
    </source>
</evidence>
<evidence type="ECO:0000259" key="8">
    <source>
        <dbReference type="PROSITE" id="PS50870"/>
    </source>
</evidence>
<dbReference type="EMBL" id="AAZO01004158">
    <property type="status" value="NOT_ANNOTATED_CDS"/>
    <property type="molecule type" value="Genomic_DNA"/>
</dbReference>
<dbReference type="SUPFAM" id="SSF103657">
    <property type="entry name" value="BAR/IMD domain-like"/>
    <property type="match status" value="1"/>
</dbReference>
<organism>
    <name type="scientific">Pediculus humanus subsp. corporis</name>
    <name type="common">Body louse</name>
    <dbReference type="NCBI Taxonomy" id="121224"/>
    <lineage>
        <taxon>Eukaryota</taxon>
        <taxon>Metazoa</taxon>
        <taxon>Ecdysozoa</taxon>
        <taxon>Arthropoda</taxon>
        <taxon>Hexapoda</taxon>
        <taxon>Insecta</taxon>
        <taxon>Pterygota</taxon>
        <taxon>Neoptera</taxon>
        <taxon>Paraneoptera</taxon>
        <taxon>Psocodea</taxon>
        <taxon>Troctomorpha</taxon>
        <taxon>Phthiraptera</taxon>
        <taxon>Anoplura</taxon>
        <taxon>Pediculidae</taxon>
        <taxon>Pediculus</taxon>
    </lineage>
</organism>
<dbReference type="KEGG" id="phu:Phum_PHUM357560"/>
<feature type="coiled-coil region" evidence="6">
    <location>
        <begin position="211"/>
        <end position="261"/>
    </location>
</feature>
<evidence type="ECO:0000256" key="3">
    <source>
        <dbReference type="ARBA" id="ARBA00022553"/>
    </source>
</evidence>
<dbReference type="InterPro" id="IPR010504">
    <property type="entry name" value="AH_dom"/>
</dbReference>
<feature type="region of interest" description="Disordered" evidence="7">
    <location>
        <begin position="1"/>
        <end position="33"/>
    </location>
</feature>
<dbReference type="VEuPathDB" id="VectorBase:PHUM357560"/>